<protein>
    <recommendedName>
        <fullName evidence="3">Flagellar FliJ protein</fullName>
    </recommendedName>
</protein>
<evidence type="ECO:0000256" key="3">
    <source>
        <dbReference type="ARBA" id="ARBA00020392"/>
    </source>
</evidence>
<dbReference type="InterPro" id="IPR053716">
    <property type="entry name" value="Flag_assembly_chemotaxis_eff"/>
</dbReference>
<keyword evidence="6" id="KW-0145">Chemotaxis</keyword>
<dbReference type="GO" id="GO:0044781">
    <property type="term" value="P:bacterial-type flagellum organization"/>
    <property type="evidence" value="ECO:0007669"/>
    <property type="project" value="UniProtKB-KW"/>
</dbReference>
<dbReference type="GO" id="GO:0006935">
    <property type="term" value="P:chemotaxis"/>
    <property type="evidence" value="ECO:0007669"/>
    <property type="project" value="UniProtKB-KW"/>
</dbReference>
<dbReference type="RefSeq" id="WP_164695640.1">
    <property type="nucleotide sequence ID" value="NZ_JAAIKB010000006.1"/>
</dbReference>
<comment type="similarity">
    <text evidence="2">Belongs to the FliJ family.</text>
</comment>
<dbReference type="InterPro" id="IPR012823">
    <property type="entry name" value="Flagell_FliJ"/>
</dbReference>
<comment type="subcellular location">
    <subcellularLocation>
        <location evidence="1">Cell membrane</location>
        <topology evidence="1">Peripheral membrane protein</topology>
        <orientation evidence="1">Cytoplasmic side</orientation>
    </subcellularLocation>
</comment>
<keyword evidence="10" id="KW-1006">Bacterial flagellum protein export</keyword>
<evidence type="ECO:0000256" key="1">
    <source>
        <dbReference type="ARBA" id="ARBA00004413"/>
    </source>
</evidence>
<keyword evidence="5" id="KW-1003">Cell membrane</keyword>
<dbReference type="Proteomes" id="UP000475385">
    <property type="component" value="Unassembled WGS sequence"/>
</dbReference>
<reference evidence="12 13" key="1">
    <citation type="submission" date="2020-02" db="EMBL/GenBank/DDBJ databases">
        <authorList>
            <person name="Kim H.M."/>
            <person name="Jeon C.O."/>
        </authorList>
    </citation>
    <scope>NUCLEOTIDE SEQUENCE [LARGE SCALE GENOMIC DNA]</scope>
    <source>
        <strain evidence="12 13">PeD5</strain>
    </source>
</reference>
<feature type="compositionally biased region" description="Basic and acidic residues" evidence="11">
    <location>
        <begin position="107"/>
        <end position="119"/>
    </location>
</feature>
<accession>A0A6M1LN01</accession>
<keyword evidence="13" id="KW-1185">Reference proteome</keyword>
<keyword evidence="8" id="KW-0653">Protein transport</keyword>
<dbReference type="GO" id="GO:0009288">
    <property type="term" value="C:bacterial-type flagellum"/>
    <property type="evidence" value="ECO:0007669"/>
    <property type="project" value="InterPro"/>
</dbReference>
<organism evidence="12 13">
    <name type="scientific">Falsiroseomonas algicola</name>
    <dbReference type="NCBI Taxonomy" id="2716930"/>
    <lineage>
        <taxon>Bacteria</taxon>
        <taxon>Pseudomonadati</taxon>
        <taxon>Pseudomonadota</taxon>
        <taxon>Alphaproteobacteria</taxon>
        <taxon>Acetobacterales</taxon>
        <taxon>Roseomonadaceae</taxon>
        <taxon>Falsiroseomonas</taxon>
    </lineage>
</organism>
<dbReference type="AlphaFoldDB" id="A0A6M1LN01"/>
<evidence type="ECO:0000256" key="4">
    <source>
        <dbReference type="ARBA" id="ARBA00022448"/>
    </source>
</evidence>
<comment type="caution">
    <text evidence="12">The sequence shown here is derived from an EMBL/GenBank/DDBJ whole genome shotgun (WGS) entry which is preliminary data.</text>
</comment>
<evidence type="ECO:0000313" key="13">
    <source>
        <dbReference type="Proteomes" id="UP000475385"/>
    </source>
</evidence>
<dbReference type="GO" id="GO:0005886">
    <property type="term" value="C:plasma membrane"/>
    <property type="evidence" value="ECO:0007669"/>
    <property type="project" value="UniProtKB-SubCell"/>
</dbReference>
<evidence type="ECO:0000256" key="6">
    <source>
        <dbReference type="ARBA" id="ARBA00022500"/>
    </source>
</evidence>
<evidence type="ECO:0000256" key="10">
    <source>
        <dbReference type="ARBA" id="ARBA00023225"/>
    </source>
</evidence>
<evidence type="ECO:0000256" key="11">
    <source>
        <dbReference type="SAM" id="MobiDB-lite"/>
    </source>
</evidence>
<evidence type="ECO:0000313" key="12">
    <source>
        <dbReference type="EMBL" id="NGM21746.1"/>
    </source>
</evidence>
<sequence length="140" mass="14944">MARHDPLAALLKLRGLEVAAARRDLVARQAGAAAAAEREAAARRAMEAELAGGGDFADSLAAWLPVARAARERAAGEAALASQAVEAARMALAQQRAQERAVEWLRDRRKQEARDKAMRAEQNALDEASQRRGHTSGPVA</sequence>
<evidence type="ECO:0000256" key="8">
    <source>
        <dbReference type="ARBA" id="ARBA00022927"/>
    </source>
</evidence>
<keyword evidence="9" id="KW-0472">Membrane</keyword>
<name>A0A6M1LN01_9PROT</name>
<evidence type="ECO:0000256" key="9">
    <source>
        <dbReference type="ARBA" id="ARBA00023136"/>
    </source>
</evidence>
<dbReference type="GO" id="GO:0071973">
    <property type="term" value="P:bacterial-type flagellum-dependent cell motility"/>
    <property type="evidence" value="ECO:0007669"/>
    <property type="project" value="InterPro"/>
</dbReference>
<gene>
    <name evidence="12" type="ORF">G3576_17110</name>
</gene>
<keyword evidence="4" id="KW-0813">Transport</keyword>
<reference evidence="12 13" key="2">
    <citation type="submission" date="2020-03" db="EMBL/GenBank/DDBJ databases">
        <title>Roseomonas stagni sp. nov., isolated from pond water in Japan.</title>
        <authorList>
            <person name="Furuhata K."/>
            <person name="Miyamoto H."/>
            <person name="Goto K."/>
        </authorList>
    </citation>
    <scope>NUCLEOTIDE SEQUENCE [LARGE SCALE GENOMIC DNA]</scope>
    <source>
        <strain evidence="12 13">PeD5</strain>
    </source>
</reference>
<evidence type="ECO:0000256" key="7">
    <source>
        <dbReference type="ARBA" id="ARBA00022795"/>
    </source>
</evidence>
<dbReference type="Gene3D" id="1.10.287.1700">
    <property type="match status" value="1"/>
</dbReference>
<keyword evidence="7" id="KW-1005">Bacterial flagellum biogenesis</keyword>
<dbReference type="GO" id="GO:0015031">
    <property type="term" value="P:protein transport"/>
    <property type="evidence" value="ECO:0007669"/>
    <property type="project" value="UniProtKB-KW"/>
</dbReference>
<proteinExistence type="inferred from homology"/>
<dbReference type="EMBL" id="JAAIKB010000006">
    <property type="protein sequence ID" value="NGM21746.1"/>
    <property type="molecule type" value="Genomic_DNA"/>
</dbReference>
<evidence type="ECO:0000256" key="5">
    <source>
        <dbReference type="ARBA" id="ARBA00022475"/>
    </source>
</evidence>
<feature type="region of interest" description="Disordered" evidence="11">
    <location>
        <begin position="107"/>
        <end position="140"/>
    </location>
</feature>
<evidence type="ECO:0000256" key="2">
    <source>
        <dbReference type="ARBA" id="ARBA00010004"/>
    </source>
</evidence>
<dbReference type="Pfam" id="PF02050">
    <property type="entry name" value="FliJ"/>
    <property type="match status" value="1"/>
</dbReference>